<organism evidence="3 4">
    <name type="scientific">Rhododendron williamsianum</name>
    <dbReference type="NCBI Taxonomy" id="262921"/>
    <lineage>
        <taxon>Eukaryota</taxon>
        <taxon>Viridiplantae</taxon>
        <taxon>Streptophyta</taxon>
        <taxon>Embryophyta</taxon>
        <taxon>Tracheophyta</taxon>
        <taxon>Spermatophyta</taxon>
        <taxon>Magnoliopsida</taxon>
        <taxon>eudicotyledons</taxon>
        <taxon>Gunneridae</taxon>
        <taxon>Pentapetalae</taxon>
        <taxon>asterids</taxon>
        <taxon>Ericales</taxon>
        <taxon>Ericaceae</taxon>
        <taxon>Ericoideae</taxon>
        <taxon>Rhodoreae</taxon>
        <taxon>Rhododendron</taxon>
    </lineage>
</organism>
<dbReference type="Gene3D" id="2.30.30.140">
    <property type="match status" value="1"/>
</dbReference>
<feature type="non-terminal residue" evidence="3">
    <location>
        <position position="1"/>
    </location>
</feature>
<dbReference type="InterPro" id="IPR008395">
    <property type="entry name" value="Agenet-like_dom"/>
</dbReference>
<comment type="caution">
    <text evidence="3">The sequence shown here is derived from an EMBL/GenBank/DDBJ whole genome shotgun (WGS) entry which is preliminary data.</text>
</comment>
<feature type="domain" description="Agenet" evidence="2">
    <location>
        <begin position="148"/>
        <end position="204"/>
    </location>
</feature>
<dbReference type="Proteomes" id="UP000428333">
    <property type="component" value="Linkage Group LG13"/>
</dbReference>
<feature type="domain" description="Agenet" evidence="2">
    <location>
        <begin position="308"/>
        <end position="365"/>
    </location>
</feature>
<feature type="domain" description="Agenet" evidence="2">
    <location>
        <begin position="237"/>
        <end position="305"/>
    </location>
</feature>
<dbReference type="Pfam" id="PF05641">
    <property type="entry name" value="Agenet"/>
    <property type="match status" value="3"/>
</dbReference>
<dbReference type="AlphaFoldDB" id="A0A6A4KTR2"/>
<name>A0A6A4KTR2_9ERIC</name>
<dbReference type="PANTHER" id="PTHR31917">
    <property type="entry name" value="AGENET DOMAIN-CONTAINING PROTEIN-RELATED"/>
    <property type="match status" value="1"/>
</dbReference>
<reference evidence="3 4" key="1">
    <citation type="journal article" date="2019" name="Genome Biol. Evol.">
        <title>The Rhododendron genome and chromosomal organization provide insight into shared whole-genome duplications across the heath family (Ericaceae).</title>
        <authorList>
            <person name="Soza V.L."/>
            <person name="Lindsley D."/>
            <person name="Waalkes A."/>
            <person name="Ramage E."/>
            <person name="Patwardhan R.P."/>
            <person name="Burton J.N."/>
            <person name="Adey A."/>
            <person name="Kumar A."/>
            <person name="Qiu R."/>
            <person name="Shendure J."/>
            <person name="Hall B."/>
        </authorList>
    </citation>
    <scope>NUCLEOTIDE SEQUENCE [LARGE SCALE GENOMIC DNA]</scope>
    <source>
        <strain evidence="3">RSF 1966-606</strain>
    </source>
</reference>
<sequence length="396" mass="45421">MTTLGDPRRLRGHNTTATFCIASQIAGPRPAATADEEGRCGGSSQGSRDGVRHEDRAQANIRKPTNGSSGPNHPLQERIRRRDQQRRRGLPRSLVLGHRHPPAPSRSKDKRVLVEYETLTADEAGKKRLRETLDWVQLRPPPPETRRRGFKFSEEVDAYHNDGWWEGVVTEVLEDGRYSVFFRGTREQMEFAGSELRVHREWKDGKWVPPLEGEEKVGPQKVSTVDKLKPSKETVKAKYSKGMLVEVSSDEDGFQGAWFAATIIEQQKEDKFLIEYKSLRNDDDTEFLREEADTMYIRPYPPATSVVEHFNLHEEVDALYNDGWWVGVITKVLKGGQRYIVYFRGTDEEMEFNHSDLRLHQDWIDGKWVMVSQFCKEVLEKIVGIAEPQDLGDDVS</sequence>
<evidence type="ECO:0000256" key="1">
    <source>
        <dbReference type="SAM" id="MobiDB-lite"/>
    </source>
</evidence>
<evidence type="ECO:0000313" key="4">
    <source>
        <dbReference type="Proteomes" id="UP000428333"/>
    </source>
</evidence>
<gene>
    <name evidence="3" type="ORF">C3L33_21426</name>
</gene>
<dbReference type="OrthoDB" id="2020707at2759"/>
<protein>
    <recommendedName>
        <fullName evidence="2">Agenet domain-containing protein</fullName>
    </recommendedName>
</protein>
<dbReference type="CDD" id="cd20406">
    <property type="entry name" value="Tudor_Agenet_AtDUF_rpt2_4"/>
    <property type="match status" value="2"/>
</dbReference>
<keyword evidence="4" id="KW-1185">Reference proteome</keyword>
<proteinExistence type="predicted"/>
<feature type="region of interest" description="Disordered" evidence="1">
    <location>
        <begin position="23"/>
        <end position="111"/>
    </location>
</feature>
<evidence type="ECO:0000259" key="2">
    <source>
        <dbReference type="SMART" id="SM00743"/>
    </source>
</evidence>
<accession>A0A6A4KTR2</accession>
<dbReference type="SMART" id="SM00743">
    <property type="entry name" value="Agenet"/>
    <property type="match status" value="3"/>
</dbReference>
<dbReference type="CDD" id="cd20405">
    <property type="entry name" value="Tudor_Agenet_AtDUF_rpt1_3"/>
    <property type="match status" value="1"/>
</dbReference>
<dbReference type="PANTHER" id="PTHR31917:SF147">
    <property type="entry name" value="AGENET DOMAIN-CONTAINING PROTEIN"/>
    <property type="match status" value="1"/>
</dbReference>
<dbReference type="InterPro" id="IPR014002">
    <property type="entry name" value="Agenet_dom_plant"/>
</dbReference>
<evidence type="ECO:0000313" key="3">
    <source>
        <dbReference type="EMBL" id="KAE9446651.1"/>
    </source>
</evidence>
<dbReference type="EMBL" id="QEFC01003734">
    <property type="protein sequence ID" value="KAE9446651.1"/>
    <property type="molecule type" value="Genomic_DNA"/>
</dbReference>